<name>A0A9D1M8D5_9BACT</name>
<keyword evidence="9 12" id="KW-0238">DNA-binding</keyword>
<evidence type="ECO:0000259" key="14">
    <source>
        <dbReference type="PROSITE" id="PS51194"/>
    </source>
</evidence>
<reference evidence="15" key="2">
    <citation type="journal article" date="2021" name="PeerJ">
        <title>Extensive microbial diversity within the chicken gut microbiome revealed by metagenomics and culture.</title>
        <authorList>
            <person name="Gilroy R."/>
            <person name="Ravi A."/>
            <person name="Getino M."/>
            <person name="Pursley I."/>
            <person name="Horton D.L."/>
            <person name="Alikhan N.F."/>
            <person name="Baker D."/>
            <person name="Gharbi K."/>
            <person name="Hall N."/>
            <person name="Watson M."/>
            <person name="Adriaenssens E.M."/>
            <person name="Foster-Nyarko E."/>
            <person name="Jarju S."/>
            <person name="Secka A."/>
            <person name="Antonio M."/>
            <person name="Oren A."/>
            <person name="Chaudhuri R.R."/>
            <person name="La Ragione R."/>
            <person name="Hildebrand F."/>
            <person name="Pallen M.J."/>
        </authorList>
    </citation>
    <scope>NUCLEOTIDE SEQUENCE</scope>
    <source>
        <strain evidence="15">CHK158-818</strain>
    </source>
</reference>
<dbReference type="Pfam" id="PF18074">
    <property type="entry name" value="PriA_C"/>
    <property type="match status" value="1"/>
</dbReference>
<feature type="binding site" evidence="12">
    <location>
        <position position="567"/>
    </location>
    <ligand>
        <name>Zn(2+)</name>
        <dbReference type="ChEBI" id="CHEBI:29105"/>
        <label>1</label>
    </ligand>
</feature>
<reference evidence="15" key="1">
    <citation type="submission" date="2020-10" db="EMBL/GenBank/DDBJ databases">
        <authorList>
            <person name="Gilroy R."/>
        </authorList>
    </citation>
    <scope>NUCLEOTIDE SEQUENCE</scope>
    <source>
        <strain evidence="15">CHK158-818</strain>
    </source>
</reference>
<feature type="binding site" evidence="12">
    <location>
        <position position="530"/>
    </location>
    <ligand>
        <name>Zn(2+)</name>
        <dbReference type="ChEBI" id="CHEBI:29105"/>
        <label>1</label>
    </ligand>
</feature>
<feature type="binding site" evidence="12">
    <location>
        <position position="527"/>
    </location>
    <ligand>
        <name>Zn(2+)</name>
        <dbReference type="ChEBI" id="CHEBI:29105"/>
        <label>1</label>
    </ligand>
</feature>
<feature type="binding site" evidence="12">
    <location>
        <position position="539"/>
    </location>
    <ligand>
        <name>Zn(2+)</name>
        <dbReference type="ChEBI" id="CHEBI:29105"/>
        <label>2</label>
    </ligand>
</feature>
<dbReference type="PROSITE" id="PS51192">
    <property type="entry name" value="HELICASE_ATP_BIND_1"/>
    <property type="match status" value="1"/>
</dbReference>
<comment type="cofactor">
    <cofactor evidence="12">
        <name>Zn(2+)</name>
        <dbReference type="ChEBI" id="CHEBI:29105"/>
    </cofactor>
    <text evidence="12">Binds 2 zinc ions per subunit.</text>
</comment>
<dbReference type="GO" id="GO:0016787">
    <property type="term" value="F:hydrolase activity"/>
    <property type="evidence" value="ECO:0007669"/>
    <property type="project" value="UniProtKB-KW"/>
</dbReference>
<dbReference type="InterPro" id="IPR041222">
    <property type="entry name" value="PriA_3primeBD"/>
</dbReference>
<keyword evidence="10 12" id="KW-0413">Isomerase</keyword>
<comment type="catalytic activity">
    <reaction evidence="12">
        <text>Couples ATP hydrolysis with the unwinding of duplex DNA by translocating in the 3'-5' direction.</text>
        <dbReference type="EC" id="5.6.2.4"/>
    </reaction>
</comment>
<keyword evidence="8 12" id="KW-0067">ATP-binding</keyword>
<feature type="binding site" evidence="12">
    <location>
        <position position="557"/>
    </location>
    <ligand>
        <name>Zn(2+)</name>
        <dbReference type="ChEBI" id="CHEBI:29105"/>
        <label>2</label>
    </ligand>
</feature>
<dbReference type="SMART" id="SM00490">
    <property type="entry name" value="HELICc"/>
    <property type="match status" value="1"/>
</dbReference>
<comment type="similarity">
    <text evidence="12">Belongs to the helicase family. PriA subfamily.</text>
</comment>
<accession>A0A9D1M8D5</accession>
<dbReference type="CDD" id="cd18804">
    <property type="entry name" value="SF2_C_priA"/>
    <property type="match status" value="1"/>
</dbReference>
<dbReference type="EC" id="5.6.2.4" evidence="12"/>
<evidence type="ECO:0000256" key="11">
    <source>
        <dbReference type="ARBA" id="ARBA00048988"/>
    </source>
</evidence>
<dbReference type="PANTHER" id="PTHR30580:SF0">
    <property type="entry name" value="PRIMOSOMAL PROTEIN N"/>
    <property type="match status" value="1"/>
</dbReference>
<dbReference type="FunFam" id="3.40.1440.60:FF:000001">
    <property type="entry name" value="Primosomal protein N"/>
    <property type="match status" value="1"/>
</dbReference>
<keyword evidence="1 12" id="KW-0639">Primosome</keyword>
<dbReference type="AlphaFoldDB" id="A0A9D1M8D5"/>
<comment type="subunit">
    <text evidence="12">Component of the replication restart primosome.</text>
</comment>
<dbReference type="Proteomes" id="UP000824112">
    <property type="component" value="Unassembled WGS sequence"/>
</dbReference>
<organism evidence="15 16">
    <name type="scientific">Candidatus Gallibacteroides avistercoris</name>
    <dbReference type="NCBI Taxonomy" id="2840833"/>
    <lineage>
        <taxon>Bacteria</taxon>
        <taxon>Pseudomonadati</taxon>
        <taxon>Bacteroidota</taxon>
        <taxon>Bacteroidia</taxon>
        <taxon>Bacteroidales</taxon>
        <taxon>Bacteroidaceae</taxon>
        <taxon>Bacteroidaceae incertae sedis</taxon>
        <taxon>Candidatus Gallibacteroides</taxon>
    </lineage>
</organism>
<keyword evidence="5 12" id="KW-0378">Hydrolase</keyword>
<dbReference type="GO" id="GO:0006269">
    <property type="term" value="P:DNA replication, synthesis of primer"/>
    <property type="evidence" value="ECO:0007669"/>
    <property type="project" value="UniProtKB-KW"/>
</dbReference>
<evidence type="ECO:0000313" key="16">
    <source>
        <dbReference type="Proteomes" id="UP000824112"/>
    </source>
</evidence>
<dbReference type="CDD" id="cd17929">
    <property type="entry name" value="DEXHc_priA"/>
    <property type="match status" value="1"/>
</dbReference>
<evidence type="ECO:0000313" key="15">
    <source>
        <dbReference type="EMBL" id="HIU55524.1"/>
    </source>
</evidence>
<dbReference type="EMBL" id="DVNA01000152">
    <property type="protein sequence ID" value="HIU55524.1"/>
    <property type="molecule type" value="Genomic_DNA"/>
</dbReference>
<dbReference type="Gene3D" id="3.40.1440.60">
    <property type="entry name" value="PriA, 3(prime) DNA-binding domain"/>
    <property type="match status" value="1"/>
</dbReference>
<evidence type="ECO:0000256" key="4">
    <source>
        <dbReference type="ARBA" id="ARBA00022741"/>
    </source>
</evidence>
<keyword evidence="3 12" id="KW-0479">Metal-binding</keyword>
<proteinExistence type="inferred from homology"/>
<feature type="domain" description="Helicase C-terminal" evidence="14">
    <location>
        <begin position="562"/>
        <end position="717"/>
    </location>
</feature>
<feature type="binding site" evidence="12">
    <location>
        <position position="570"/>
    </location>
    <ligand>
        <name>Zn(2+)</name>
        <dbReference type="ChEBI" id="CHEBI:29105"/>
        <label>1</label>
    </ligand>
</feature>
<keyword evidence="6 12" id="KW-0347">Helicase</keyword>
<dbReference type="InterPro" id="IPR011545">
    <property type="entry name" value="DEAD/DEAH_box_helicase_dom"/>
</dbReference>
<protein>
    <recommendedName>
        <fullName evidence="12">Replication restart protein PriA</fullName>
    </recommendedName>
    <alternativeName>
        <fullName evidence="12">ATP-dependent DNA helicase PriA</fullName>
        <ecNumber evidence="12">5.6.2.4</ecNumber>
    </alternativeName>
    <alternativeName>
        <fullName evidence="12">DNA 3'-5' helicase PriA</fullName>
    </alternativeName>
</protein>
<comment type="function">
    <text evidence="12">Initiates the restart of stalled replication forks, which reloads the replicative helicase on sites other than the origin of replication. Recognizes and binds to abandoned replication forks and remodels them to uncover a helicase loading site. Promotes assembly of the primosome at these replication forks.</text>
</comment>
<dbReference type="GO" id="GO:0005524">
    <property type="term" value="F:ATP binding"/>
    <property type="evidence" value="ECO:0007669"/>
    <property type="project" value="UniProtKB-UniRule"/>
</dbReference>
<keyword evidence="2 12" id="KW-0235">DNA replication</keyword>
<dbReference type="SMART" id="SM00487">
    <property type="entry name" value="DEXDc"/>
    <property type="match status" value="1"/>
</dbReference>
<dbReference type="FunFam" id="3.40.50.300:FF:000489">
    <property type="entry name" value="Primosome assembly protein PriA"/>
    <property type="match status" value="1"/>
</dbReference>
<dbReference type="Pfam" id="PF00270">
    <property type="entry name" value="DEAD"/>
    <property type="match status" value="1"/>
</dbReference>
<dbReference type="HAMAP" id="MF_00983">
    <property type="entry name" value="PriA"/>
    <property type="match status" value="1"/>
</dbReference>
<dbReference type="InterPro" id="IPR042115">
    <property type="entry name" value="PriA_3primeBD_sf"/>
</dbReference>
<dbReference type="GO" id="GO:0003677">
    <property type="term" value="F:DNA binding"/>
    <property type="evidence" value="ECO:0007669"/>
    <property type="project" value="UniProtKB-UniRule"/>
</dbReference>
<dbReference type="SUPFAM" id="SSF52540">
    <property type="entry name" value="P-loop containing nucleoside triphosphate hydrolases"/>
    <property type="match status" value="1"/>
</dbReference>
<dbReference type="NCBIfam" id="TIGR00595">
    <property type="entry name" value="priA"/>
    <property type="match status" value="1"/>
</dbReference>
<dbReference type="PANTHER" id="PTHR30580">
    <property type="entry name" value="PRIMOSOMAL PROTEIN N"/>
    <property type="match status" value="1"/>
</dbReference>
<comment type="catalytic activity">
    <reaction evidence="11 12">
        <text>ATP + H2O = ADP + phosphate + H(+)</text>
        <dbReference type="Rhea" id="RHEA:13065"/>
        <dbReference type="ChEBI" id="CHEBI:15377"/>
        <dbReference type="ChEBI" id="CHEBI:15378"/>
        <dbReference type="ChEBI" id="CHEBI:30616"/>
        <dbReference type="ChEBI" id="CHEBI:43474"/>
        <dbReference type="ChEBI" id="CHEBI:456216"/>
        <dbReference type="EC" id="5.6.2.4"/>
    </reaction>
</comment>
<dbReference type="GO" id="GO:0043138">
    <property type="term" value="F:3'-5' DNA helicase activity"/>
    <property type="evidence" value="ECO:0007669"/>
    <property type="project" value="UniProtKB-EC"/>
</dbReference>
<evidence type="ECO:0000256" key="7">
    <source>
        <dbReference type="ARBA" id="ARBA00022833"/>
    </source>
</evidence>
<evidence type="ECO:0000256" key="8">
    <source>
        <dbReference type="ARBA" id="ARBA00022840"/>
    </source>
</evidence>
<dbReference type="Pfam" id="PF18319">
    <property type="entry name" value="Zn_ribbon_PriA"/>
    <property type="match status" value="1"/>
</dbReference>
<dbReference type="Gene3D" id="3.40.50.300">
    <property type="entry name" value="P-loop containing nucleotide triphosphate hydrolases"/>
    <property type="match status" value="2"/>
</dbReference>
<evidence type="ECO:0000256" key="6">
    <source>
        <dbReference type="ARBA" id="ARBA00022806"/>
    </source>
</evidence>
<evidence type="ECO:0000256" key="5">
    <source>
        <dbReference type="ARBA" id="ARBA00022801"/>
    </source>
</evidence>
<dbReference type="InterPro" id="IPR040498">
    <property type="entry name" value="PriA_CRR"/>
</dbReference>
<dbReference type="GO" id="GO:0006302">
    <property type="term" value="P:double-strand break repair"/>
    <property type="evidence" value="ECO:0007669"/>
    <property type="project" value="InterPro"/>
</dbReference>
<dbReference type="InterPro" id="IPR001650">
    <property type="entry name" value="Helicase_C-like"/>
</dbReference>
<dbReference type="GO" id="GO:1990077">
    <property type="term" value="C:primosome complex"/>
    <property type="evidence" value="ECO:0007669"/>
    <property type="project" value="UniProtKB-UniRule"/>
</dbReference>
<keyword evidence="4 12" id="KW-0547">Nucleotide-binding</keyword>
<dbReference type="Pfam" id="PF17764">
    <property type="entry name" value="PriA_3primeBD"/>
    <property type="match status" value="1"/>
</dbReference>
<gene>
    <name evidence="12 15" type="primary">priA</name>
    <name evidence="15" type="ORF">IAB03_06955</name>
</gene>
<sequence>MKFADVVLPLSLPRYFTYAIPEQMQECLRIGSRVVVPFGRKKYYTAIVVFLHDRPTDLYEIKEIFSLLDQEPILRRPQLKFWEWIASYYLCSVGDVYKAALPSGLKLESESCIMLNNDYQETEEQRLTQKEQNVLDTLSHKQKCTISELEKACEIKNLMPVVRTLLEKEAVYIYEQLKEGYKQKTEKYIRLCIGQEQQEELKQLFEALSSAKKQLHLLMGYLELSGFMQKKELREVSKKELMERTDASEAVIKALVDKKIFIVYKKVVSRFANTAYHTVPTNTLNPAQERAYNEILSSFADKNVSLLQGVTSSGKTEIYIHLIQEVIRQGRQVLYLVPEIALTTQLTTRLQRIFGAQLTIYHSKISENERAEIWNNMLRTNDVKIVLGVRSSVFLPFRDLGLVIVDEEHEKTYKQQDPAPRYHARNAAIVLASMHGAKTLLGSATPAIESYHNATTGKYGWVRLTQRYDDISLPEIKIADLQEFRKKRAMQGTFSPLLIKHMRESLEKGEQVILFQNRRGFAPVMECKLCAWTPKCRHCDVSLTYHKRQNQLTCHYCGAVYEIPHICPACGQPAIEIKGYGTERIEEEIAALFPSYSVSRLDLDVTRTRKAYEQIISQFQQKKTQILIGTQMVTKGLDFDNVSVVGILNADRLMNYPDFRAYERAFQLMVQVAGRAGRKNRQGTVILQTSHPLHPLITQVVKHNYPAMYNDQINERQRFNYPPFTRLIHIFLKHRDEELLCRYASLYADYLRKIFNHRVLGPDNPPVARIQSLYIRKIVLKIENQASMSRVKELLQQAYEKLVQVETFKSVILYYDVDPL</sequence>
<evidence type="ECO:0000256" key="10">
    <source>
        <dbReference type="ARBA" id="ARBA00023235"/>
    </source>
</evidence>
<dbReference type="Pfam" id="PF00271">
    <property type="entry name" value="Helicase_C"/>
    <property type="match status" value="1"/>
</dbReference>
<dbReference type="GO" id="GO:0006270">
    <property type="term" value="P:DNA replication initiation"/>
    <property type="evidence" value="ECO:0007669"/>
    <property type="project" value="TreeGrafter"/>
</dbReference>
<dbReference type="InterPro" id="IPR041236">
    <property type="entry name" value="PriA_C"/>
</dbReference>
<comment type="caution">
    <text evidence="15">The sequence shown here is derived from an EMBL/GenBank/DDBJ whole genome shotgun (WGS) entry which is preliminary data.</text>
</comment>
<evidence type="ECO:0000256" key="2">
    <source>
        <dbReference type="ARBA" id="ARBA00022705"/>
    </source>
</evidence>
<feature type="binding site" evidence="12">
    <location>
        <position position="554"/>
    </location>
    <ligand>
        <name>Zn(2+)</name>
        <dbReference type="ChEBI" id="CHEBI:29105"/>
        <label>2</label>
    </ligand>
</feature>
<dbReference type="InterPro" id="IPR005259">
    <property type="entry name" value="PriA"/>
</dbReference>
<dbReference type="PROSITE" id="PS51194">
    <property type="entry name" value="HELICASE_CTER"/>
    <property type="match status" value="1"/>
</dbReference>
<feature type="binding site" evidence="12">
    <location>
        <position position="536"/>
    </location>
    <ligand>
        <name>Zn(2+)</name>
        <dbReference type="ChEBI" id="CHEBI:29105"/>
        <label>2</label>
    </ligand>
</feature>
<dbReference type="GO" id="GO:0008270">
    <property type="term" value="F:zinc ion binding"/>
    <property type="evidence" value="ECO:0007669"/>
    <property type="project" value="UniProtKB-UniRule"/>
</dbReference>
<evidence type="ECO:0000256" key="9">
    <source>
        <dbReference type="ARBA" id="ARBA00023125"/>
    </source>
</evidence>
<dbReference type="InterPro" id="IPR027417">
    <property type="entry name" value="P-loop_NTPase"/>
</dbReference>
<dbReference type="GO" id="GO:0006310">
    <property type="term" value="P:DNA recombination"/>
    <property type="evidence" value="ECO:0007669"/>
    <property type="project" value="InterPro"/>
</dbReference>
<evidence type="ECO:0000256" key="1">
    <source>
        <dbReference type="ARBA" id="ARBA00022515"/>
    </source>
</evidence>
<feature type="domain" description="Helicase ATP-binding" evidence="13">
    <location>
        <begin position="296"/>
        <end position="464"/>
    </location>
</feature>
<dbReference type="InterPro" id="IPR014001">
    <property type="entry name" value="Helicase_ATP-bd"/>
</dbReference>
<evidence type="ECO:0000259" key="13">
    <source>
        <dbReference type="PROSITE" id="PS51192"/>
    </source>
</evidence>
<evidence type="ECO:0000256" key="12">
    <source>
        <dbReference type="HAMAP-Rule" id="MF_00983"/>
    </source>
</evidence>
<evidence type="ECO:0000256" key="3">
    <source>
        <dbReference type="ARBA" id="ARBA00022723"/>
    </source>
</evidence>
<keyword evidence="7 12" id="KW-0862">Zinc</keyword>